<dbReference type="Proteomes" id="UP000317344">
    <property type="component" value="Chromosome"/>
</dbReference>
<reference evidence="3 4" key="2">
    <citation type="submission" date="2019-07" db="EMBL/GenBank/DDBJ databases">
        <authorList>
            <person name="Huang Y."/>
        </authorList>
    </citation>
    <scope>NUCLEOTIDE SEQUENCE [LARGE SCALE GENOMIC DNA]</scope>
    <source>
        <strain evidence="3 4">HY188</strain>
    </source>
</reference>
<gene>
    <name evidence="3" type="ORF">FO059_02435</name>
</gene>
<dbReference type="EMBL" id="CP041765">
    <property type="protein sequence ID" value="QDQ96407.1"/>
    <property type="molecule type" value="Genomic_DNA"/>
</dbReference>
<dbReference type="Gene3D" id="3.30.1120.10">
    <property type="match status" value="1"/>
</dbReference>
<dbReference type="KEGG" id="toy:FO059_02435"/>
<keyword evidence="4" id="KW-1185">Reference proteome</keyword>
<sequence length="797" mass="87568">MFRHPPTTRKRVAVVNRHSIPIEAPESTTHAAVDYRSQNPPFRRPDPIRPPEGAPNVLLVMIDDVGFGSASAFGGPCRTPTAERLADDGLTYTRFHTTALCSPTRAATLTGRNHHSVGFGVIAEMAGQAPGYNGTRPASAATVARVLQGNGYATGAFGKMHQTPPWEISPAGPFDRWPLREGFEKFYGFLGAESDQFEPVLYDGFRTVDLPATPEEGYHLSEDLVDRAIEWVDSVETMDPDKPWMCYLPFGACHAPLQVPDEYLDKYRGEFDHGWDRQREITLERQKALGVVAEDTELAPWAPGLPHWDELDEDQRTVAARFMEIYAAFLEHTDDQVGRMVDALRERGDLDNTLIIYMIGDNGASAEGGMEGAFNYLANLNGYSSGTAEALERIDEIGRPSSYSHFPSSWAMALDTPYQWAKQVASHYGGTRNGLIVHWPKGITEPGLRHQWHHCVDITPTILEAAGVPVPQSVDGVRQKPMEGTAMNYSFNAPEAEDRHVTQYFEIFGNRGIYDHGWTAVTAHRAPWLMATPVHDLPALDKDRWELYDTTTDWSQARDLSAEYPDKLAELQSKFLVEAARHQVLPLDDRTVGRYPDPATGPPHPMRGRTGITLYPHMDGLVEKAAPNFFNRSFTLTAALAPSFAGGAGAEGLLASIGGRFAGFAFYVLEGRPVFCYNFVGRNLTYVRGGEALPAGAETVTADFVYDGSGFGKGGELTLSVDGVAVASGRIEKTVRAMFSMNEQFDVGRNRGSAVSPEYAGRGAFAFGPALKHVHVELPQARDIPPSEKARIAMATH</sequence>
<evidence type="ECO:0000313" key="4">
    <source>
        <dbReference type="Proteomes" id="UP000317344"/>
    </source>
</evidence>
<comment type="similarity">
    <text evidence="1">Belongs to the sulfatase family.</text>
</comment>
<dbReference type="CDD" id="cd16025">
    <property type="entry name" value="PAS_like"/>
    <property type="match status" value="1"/>
</dbReference>
<dbReference type="Pfam" id="PF00884">
    <property type="entry name" value="Sulfatase"/>
    <property type="match status" value="1"/>
</dbReference>
<dbReference type="OrthoDB" id="9777306at2"/>
<evidence type="ECO:0000259" key="2">
    <source>
        <dbReference type="Pfam" id="PF00884"/>
    </source>
</evidence>
<dbReference type="InterPro" id="IPR050738">
    <property type="entry name" value="Sulfatase"/>
</dbReference>
<reference evidence="3 4" key="1">
    <citation type="submission" date="2019-07" db="EMBL/GenBank/DDBJ databases">
        <title>Tomitella cavernea sp. nov., an actinomycete isolated from soil.</title>
        <authorList>
            <person name="Cheng J."/>
        </authorList>
    </citation>
    <scope>NUCLEOTIDE SEQUENCE [LARGE SCALE GENOMIC DNA]</scope>
    <source>
        <strain evidence="3 4">HY188</strain>
    </source>
</reference>
<dbReference type="PANTHER" id="PTHR42693">
    <property type="entry name" value="ARYLSULFATASE FAMILY MEMBER"/>
    <property type="match status" value="1"/>
</dbReference>
<dbReference type="PANTHER" id="PTHR42693:SF43">
    <property type="entry name" value="BLL2667 PROTEIN"/>
    <property type="match status" value="1"/>
</dbReference>
<dbReference type="AlphaFoldDB" id="A0A516X089"/>
<dbReference type="SUPFAM" id="SSF53649">
    <property type="entry name" value="Alkaline phosphatase-like"/>
    <property type="match status" value="1"/>
</dbReference>
<evidence type="ECO:0000313" key="3">
    <source>
        <dbReference type="EMBL" id="QDQ96407.1"/>
    </source>
</evidence>
<feature type="domain" description="Sulfatase N-terminal" evidence="2">
    <location>
        <begin position="55"/>
        <end position="468"/>
    </location>
</feature>
<protein>
    <submittedName>
        <fullName evidence="3">Arylsulfatase</fullName>
    </submittedName>
</protein>
<organism evidence="3 4">
    <name type="scientific">Tomitella fengzijianii</name>
    <dbReference type="NCBI Taxonomy" id="2597660"/>
    <lineage>
        <taxon>Bacteria</taxon>
        <taxon>Bacillati</taxon>
        <taxon>Actinomycetota</taxon>
        <taxon>Actinomycetes</taxon>
        <taxon>Mycobacteriales</taxon>
        <taxon>Tomitella</taxon>
    </lineage>
</organism>
<accession>A0A516X089</accession>
<dbReference type="InterPro" id="IPR017850">
    <property type="entry name" value="Alkaline_phosphatase_core_sf"/>
</dbReference>
<proteinExistence type="inferred from homology"/>
<dbReference type="InterPro" id="IPR000917">
    <property type="entry name" value="Sulfatase_N"/>
</dbReference>
<name>A0A516X089_9ACTN</name>
<dbReference type="Gene3D" id="3.40.720.10">
    <property type="entry name" value="Alkaline Phosphatase, subunit A"/>
    <property type="match status" value="1"/>
</dbReference>
<evidence type="ECO:0000256" key="1">
    <source>
        <dbReference type="ARBA" id="ARBA00008779"/>
    </source>
</evidence>